<reference evidence="1 2" key="1">
    <citation type="submission" date="2018-11" db="EMBL/GenBank/DDBJ databases">
        <authorList>
            <consortium name="Pathogen Informatics"/>
        </authorList>
    </citation>
    <scope>NUCLEOTIDE SEQUENCE [LARGE SCALE GENOMIC DNA]</scope>
    <source>
        <strain evidence="1 2">Zambia</strain>
    </source>
</reference>
<name>A0A183N935_9TREM</name>
<dbReference type="EMBL" id="UZAI01020701">
    <property type="protein sequence ID" value="VDP52875.1"/>
    <property type="molecule type" value="Genomic_DNA"/>
</dbReference>
<organism evidence="1 2">
    <name type="scientific">Schistosoma margrebowiei</name>
    <dbReference type="NCBI Taxonomy" id="48269"/>
    <lineage>
        <taxon>Eukaryota</taxon>
        <taxon>Metazoa</taxon>
        <taxon>Spiralia</taxon>
        <taxon>Lophotrochozoa</taxon>
        <taxon>Platyhelminthes</taxon>
        <taxon>Trematoda</taxon>
        <taxon>Digenea</taxon>
        <taxon>Strigeidida</taxon>
        <taxon>Schistosomatoidea</taxon>
        <taxon>Schistosomatidae</taxon>
        <taxon>Schistosoma</taxon>
    </lineage>
</organism>
<dbReference type="AlphaFoldDB" id="A0A183N935"/>
<evidence type="ECO:0000313" key="1">
    <source>
        <dbReference type="EMBL" id="VDP52875.1"/>
    </source>
</evidence>
<gene>
    <name evidence="1" type="ORF">SMRZ_LOCUS24810</name>
</gene>
<accession>A0A183N935</accession>
<keyword evidence="2" id="KW-1185">Reference proteome</keyword>
<evidence type="ECO:0000313" key="2">
    <source>
        <dbReference type="Proteomes" id="UP000277204"/>
    </source>
</evidence>
<sequence>MSQLYLSSSSSSTLSLYCSIYGFVQCISRKLLIKNKYTIFIKITSNSDCFCHSTYNVIIQWNVKDHDDDDDDTMIEEKCLQFLHHCPIRCWISIHNLKESRIYYKQNRESKVWLFIPDQTYIESLPRSKIPSNCIHECCLSQSFSPTTSSSSSRSFPVGLIPSIELSLISSHCNGVFLEFERTNHHHHYPKCNQHYLLLNIDKTIQSVDKLLYRQNIKLFNVWSFFIDTNHDNNKTHFYALLIPGIYSSSSSSLSSSSSSTIDIDNNKLLTIYSKQTIHCQSDCFHFNEQLNKKKFSLLLHDLNYLFNFCLAYQINSLQYKKEVIHYKVCLVDMSLNFMN</sequence>
<dbReference type="Proteomes" id="UP000277204">
    <property type="component" value="Unassembled WGS sequence"/>
</dbReference>
<protein>
    <submittedName>
        <fullName evidence="1">Uncharacterized protein</fullName>
    </submittedName>
</protein>
<proteinExistence type="predicted"/>